<evidence type="ECO:0000256" key="2">
    <source>
        <dbReference type="SAM" id="SignalP"/>
    </source>
</evidence>
<evidence type="ECO:0000256" key="1">
    <source>
        <dbReference type="SAM" id="MobiDB-lite"/>
    </source>
</evidence>
<protein>
    <submittedName>
        <fullName evidence="4">PEP-CTERM sorting domain-containing protein</fullName>
    </submittedName>
</protein>
<dbReference type="InterPro" id="IPR013424">
    <property type="entry name" value="Ice-binding_C"/>
</dbReference>
<feature type="domain" description="Ice-binding protein C-terminal" evidence="3">
    <location>
        <begin position="219"/>
        <end position="245"/>
    </location>
</feature>
<proteinExistence type="predicted"/>
<dbReference type="Pfam" id="PF07589">
    <property type="entry name" value="PEP-CTERM"/>
    <property type="match status" value="1"/>
</dbReference>
<dbReference type="RefSeq" id="WP_258845917.1">
    <property type="nucleotide sequence ID" value="NZ_JANUGX010000014.1"/>
</dbReference>
<feature type="signal peptide" evidence="2">
    <location>
        <begin position="1"/>
        <end position="24"/>
    </location>
</feature>
<reference evidence="4 5" key="1">
    <citation type="submission" date="2022-08" db="EMBL/GenBank/DDBJ databases">
        <title>Reclassification of Massilia species as members of the genera Telluria, Duganella, Pseudoduganella, Mokoshia gen. nov. and Zemynaea gen. nov. using orthogonal and non-orthogonal genome-based approaches.</title>
        <authorList>
            <person name="Bowman J.P."/>
        </authorList>
    </citation>
    <scope>NUCLEOTIDE SEQUENCE [LARGE SCALE GENOMIC DNA]</scope>
    <source>
        <strain evidence="4 5">LMG 28164</strain>
    </source>
</reference>
<keyword evidence="5" id="KW-1185">Reference proteome</keyword>
<evidence type="ECO:0000313" key="5">
    <source>
        <dbReference type="Proteomes" id="UP001205560"/>
    </source>
</evidence>
<gene>
    <name evidence="4" type="ORF">NX782_13135</name>
</gene>
<keyword evidence="2" id="KW-0732">Signal</keyword>
<accession>A0ABT2A7G6</accession>
<feature type="region of interest" description="Disordered" evidence="1">
    <location>
        <begin position="199"/>
        <end position="218"/>
    </location>
</feature>
<name>A0ABT2A7G6_9BURK</name>
<evidence type="ECO:0000259" key="3">
    <source>
        <dbReference type="Pfam" id="PF07589"/>
    </source>
</evidence>
<evidence type="ECO:0000313" key="4">
    <source>
        <dbReference type="EMBL" id="MCS0590144.1"/>
    </source>
</evidence>
<dbReference type="Proteomes" id="UP001205560">
    <property type="component" value="Unassembled WGS sequence"/>
</dbReference>
<sequence length="246" mass="24596">MNKTIKKFLLGSLLGAASITSAQAGLLTYQGVTFTSAWSGNVLTLEIDAAGRSGDWTRATGLAALGFNGIGNYTGVSVSTAPGGTSAWKTSSSELNASGCSGGTNGQAGSRLCFSGQQIALADNMVFSFTFSGSDIQAVDPHVKVEFVSSKGKKVGSLLSQTLPASPKTSAPAAGAAANSPVLEIPAEDILPSAALPTADASSPLEAGDPTAIDANPAAVPEPQSITLLLGGLGLMGLIVGRKRRA</sequence>
<dbReference type="EMBL" id="JANUGX010000014">
    <property type="protein sequence ID" value="MCS0590144.1"/>
    <property type="molecule type" value="Genomic_DNA"/>
</dbReference>
<feature type="chain" id="PRO_5045916584" evidence="2">
    <location>
        <begin position="25"/>
        <end position="246"/>
    </location>
</feature>
<organism evidence="4 5">
    <name type="scientific">Massilia norwichensis</name>
    <dbReference type="NCBI Taxonomy" id="1442366"/>
    <lineage>
        <taxon>Bacteria</taxon>
        <taxon>Pseudomonadati</taxon>
        <taxon>Pseudomonadota</taxon>
        <taxon>Betaproteobacteria</taxon>
        <taxon>Burkholderiales</taxon>
        <taxon>Oxalobacteraceae</taxon>
        <taxon>Telluria group</taxon>
        <taxon>Massilia</taxon>
    </lineage>
</organism>
<comment type="caution">
    <text evidence="4">The sequence shown here is derived from an EMBL/GenBank/DDBJ whole genome shotgun (WGS) entry which is preliminary data.</text>
</comment>